<dbReference type="GO" id="GO:0070290">
    <property type="term" value="F:N-acylphosphatidylethanolamine-specific phospholipase D activity"/>
    <property type="evidence" value="ECO:0007669"/>
    <property type="project" value="TreeGrafter"/>
</dbReference>
<evidence type="ECO:0000313" key="2">
    <source>
        <dbReference type="Proteomes" id="UP000887578"/>
    </source>
</evidence>
<protein>
    <submittedName>
        <fullName evidence="3">Metallo-beta-lactamase domain-containing protein</fullName>
    </submittedName>
</protein>
<dbReference type="GO" id="GO:0070291">
    <property type="term" value="P:N-acylethanolamine metabolic process"/>
    <property type="evidence" value="ECO:0007669"/>
    <property type="project" value="TreeGrafter"/>
</dbReference>
<dbReference type="Gene3D" id="3.60.15.10">
    <property type="entry name" value="Ribonuclease Z/Hydroxyacylglutathione hydrolase-like"/>
    <property type="match status" value="2"/>
</dbReference>
<dbReference type="GO" id="GO:0005737">
    <property type="term" value="C:cytoplasm"/>
    <property type="evidence" value="ECO:0007669"/>
    <property type="project" value="TreeGrafter"/>
</dbReference>
<feature type="domain" description="Metallo-beta-lactamase" evidence="1">
    <location>
        <begin position="184"/>
        <end position="274"/>
    </location>
</feature>
<dbReference type="Pfam" id="PF12706">
    <property type="entry name" value="Lactamase_B_2"/>
    <property type="match status" value="1"/>
</dbReference>
<name>A0A914QX63_9BILA</name>
<proteinExistence type="predicted"/>
<evidence type="ECO:0000259" key="1">
    <source>
        <dbReference type="Pfam" id="PF12706"/>
    </source>
</evidence>
<evidence type="ECO:0000313" key="3">
    <source>
        <dbReference type="WBParaSite" id="PDA_v2.g6468.t1"/>
    </source>
</evidence>
<organism evidence="2 3">
    <name type="scientific">Panagrolaimus davidi</name>
    <dbReference type="NCBI Taxonomy" id="227884"/>
    <lineage>
        <taxon>Eukaryota</taxon>
        <taxon>Metazoa</taxon>
        <taxon>Ecdysozoa</taxon>
        <taxon>Nematoda</taxon>
        <taxon>Chromadorea</taxon>
        <taxon>Rhabditida</taxon>
        <taxon>Tylenchina</taxon>
        <taxon>Panagrolaimomorpha</taxon>
        <taxon>Panagrolaimoidea</taxon>
        <taxon>Panagrolaimidae</taxon>
        <taxon>Panagrolaimus</taxon>
    </lineage>
</organism>
<dbReference type="GO" id="GO:0070292">
    <property type="term" value="P:N-acylphosphatidylethanolamine metabolic process"/>
    <property type="evidence" value="ECO:0007669"/>
    <property type="project" value="TreeGrafter"/>
</dbReference>
<keyword evidence="2" id="KW-1185">Reference proteome</keyword>
<dbReference type="PANTHER" id="PTHR15032">
    <property type="entry name" value="N-ACYL-PHOSPHATIDYLETHANOLAMINE-HYDROLYZING PHOSPHOLIPASE D"/>
    <property type="match status" value="1"/>
</dbReference>
<dbReference type="WBParaSite" id="PDA_v2.g6468.t1">
    <property type="protein sequence ID" value="PDA_v2.g6468.t1"/>
    <property type="gene ID" value="PDA_v2.g6468"/>
</dbReference>
<dbReference type="Proteomes" id="UP000887578">
    <property type="component" value="Unplaced"/>
</dbReference>
<sequence length="320" mass="36907">MEEENVPPNEFAKPDFINGRFSNPKSFSTWKGLPSFYDLIKWKLFERKESLLPSNEEIEKALPLIIPKFDLQSNLSATWLGHATVFVHLEDINIITDPVFAERVSPSKYFGPKRYRNTPCKVEDLPEINIGVISHNHYDHLDSEAVKQISKNNPKMCWFVPLGLKQFMDKISNGTSVNEKTCQRSAFDRNKTLWSGWAILGSNHKFFYPGDTGFCEDEFKKLGEKYGPFQFSALPIGCYHDIPSWVPQSQHINPKEAVKIHKLIKSEYSMGIHWGTYALAPGEFYLEPRDLLIKAAEHLPQNEVFTVKHGETWKYPQKKI</sequence>
<dbReference type="InterPro" id="IPR001279">
    <property type="entry name" value="Metallo-B-lactamas"/>
</dbReference>
<dbReference type="InterPro" id="IPR036866">
    <property type="entry name" value="RibonucZ/Hydroxyglut_hydro"/>
</dbReference>
<accession>A0A914QX63</accession>
<dbReference type="SUPFAM" id="SSF56281">
    <property type="entry name" value="Metallo-hydrolase/oxidoreductase"/>
    <property type="match status" value="1"/>
</dbReference>
<dbReference type="PANTHER" id="PTHR15032:SF4">
    <property type="entry name" value="N-ACYL-PHOSPHATIDYLETHANOLAMINE-HYDROLYZING PHOSPHOLIPASE D"/>
    <property type="match status" value="1"/>
</dbReference>
<reference evidence="3" key="1">
    <citation type="submission" date="2022-11" db="UniProtKB">
        <authorList>
            <consortium name="WormBaseParasite"/>
        </authorList>
    </citation>
    <scope>IDENTIFICATION</scope>
</reference>
<dbReference type="AlphaFoldDB" id="A0A914QX63"/>